<dbReference type="GO" id="GO:0035861">
    <property type="term" value="C:site of double-strand break"/>
    <property type="evidence" value="ECO:0007669"/>
    <property type="project" value="TreeGrafter"/>
</dbReference>
<organism evidence="15 16">
    <name type="scientific">Sphaerobolus stellatus (strain SS14)</name>
    <dbReference type="NCBI Taxonomy" id="990650"/>
    <lineage>
        <taxon>Eukaryota</taxon>
        <taxon>Fungi</taxon>
        <taxon>Dikarya</taxon>
        <taxon>Basidiomycota</taxon>
        <taxon>Agaricomycotina</taxon>
        <taxon>Agaricomycetes</taxon>
        <taxon>Phallomycetidae</taxon>
        <taxon>Geastrales</taxon>
        <taxon>Sphaerobolaceae</taxon>
        <taxon>Sphaerobolus</taxon>
    </lineage>
</organism>
<dbReference type="GO" id="GO:0003697">
    <property type="term" value="F:single-stranded DNA binding"/>
    <property type="evidence" value="ECO:0007669"/>
    <property type="project" value="TreeGrafter"/>
</dbReference>
<evidence type="ECO:0000313" key="16">
    <source>
        <dbReference type="Proteomes" id="UP000054279"/>
    </source>
</evidence>
<evidence type="ECO:0000256" key="1">
    <source>
        <dbReference type="ARBA" id="ARBA00004123"/>
    </source>
</evidence>
<proteinExistence type="inferred from homology"/>
<dbReference type="EMBL" id="KN837361">
    <property type="protein sequence ID" value="KIJ26663.1"/>
    <property type="molecule type" value="Genomic_DNA"/>
</dbReference>
<evidence type="ECO:0000256" key="9">
    <source>
        <dbReference type="ARBA" id="ARBA00023172"/>
    </source>
</evidence>
<evidence type="ECO:0000256" key="11">
    <source>
        <dbReference type="ARBA" id="ARBA00023242"/>
    </source>
</evidence>
<keyword evidence="6" id="KW-0227">DNA damage</keyword>
<protein>
    <recommendedName>
        <fullName evidence="14">RecF/RecN/SMC N-terminal domain-containing protein</fullName>
    </recommendedName>
</protein>
<name>A0A0C9TBX3_SPHS4</name>
<dbReference type="Pfam" id="PF02463">
    <property type="entry name" value="SMC_N"/>
    <property type="match status" value="1"/>
</dbReference>
<feature type="region of interest" description="Disordered" evidence="13">
    <location>
        <begin position="517"/>
        <end position="547"/>
    </location>
</feature>
<dbReference type="GO" id="GO:0000724">
    <property type="term" value="P:double-strand break repair via homologous recombination"/>
    <property type="evidence" value="ECO:0007669"/>
    <property type="project" value="TreeGrafter"/>
</dbReference>
<dbReference type="GO" id="GO:0005634">
    <property type="term" value="C:nucleus"/>
    <property type="evidence" value="ECO:0007669"/>
    <property type="project" value="UniProtKB-SubCell"/>
</dbReference>
<comment type="similarity">
    <text evidence="3">Belongs to the SMC family. SMC6 subfamily.</text>
</comment>
<evidence type="ECO:0000256" key="8">
    <source>
        <dbReference type="ARBA" id="ARBA00023054"/>
    </source>
</evidence>
<keyword evidence="7" id="KW-0067">ATP-binding</keyword>
<dbReference type="InterPro" id="IPR003395">
    <property type="entry name" value="RecF/RecN/SMC_N"/>
</dbReference>
<keyword evidence="11" id="KW-0539">Nucleus</keyword>
<dbReference type="Gene3D" id="3.40.50.300">
    <property type="entry name" value="P-loop containing nucleotide triphosphate hydrolases"/>
    <property type="match status" value="2"/>
</dbReference>
<dbReference type="PANTHER" id="PTHR19306:SF6">
    <property type="entry name" value="STRUCTURAL MAINTENANCE OF CHROMOSOMES PROTEIN 6"/>
    <property type="match status" value="1"/>
</dbReference>
<comment type="subcellular location">
    <subcellularLocation>
        <location evidence="2">Chromosome</location>
    </subcellularLocation>
    <subcellularLocation>
        <location evidence="1">Nucleus</location>
    </subcellularLocation>
</comment>
<feature type="domain" description="RecF/RecN/SMC N-terminal" evidence="14">
    <location>
        <begin position="110"/>
        <end position="962"/>
    </location>
</feature>
<dbReference type="OrthoDB" id="10072614at2759"/>
<dbReference type="SUPFAM" id="SSF52540">
    <property type="entry name" value="P-loop containing nucleoside triphosphate hydrolases"/>
    <property type="match status" value="2"/>
</dbReference>
<feature type="region of interest" description="Disordered" evidence="13">
    <location>
        <begin position="1"/>
        <end position="66"/>
    </location>
</feature>
<keyword evidence="5" id="KW-0547">Nucleotide-binding</keyword>
<keyword evidence="8 12" id="KW-0175">Coiled coil</keyword>
<evidence type="ECO:0000256" key="12">
    <source>
        <dbReference type="SAM" id="Coils"/>
    </source>
</evidence>
<feature type="compositionally biased region" description="Basic residues" evidence="13">
    <location>
        <begin position="41"/>
        <end position="54"/>
    </location>
</feature>
<accession>A0A0C9TBX3</accession>
<evidence type="ECO:0000313" key="15">
    <source>
        <dbReference type="EMBL" id="KIJ26663.1"/>
    </source>
</evidence>
<reference evidence="15 16" key="1">
    <citation type="submission" date="2014-06" db="EMBL/GenBank/DDBJ databases">
        <title>Evolutionary Origins and Diversification of the Mycorrhizal Mutualists.</title>
        <authorList>
            <consortium name="DOE Joint Genome Institute"/>
            <consortium name="Mycorrhizal Genomics Consortium"/>
            <person name="Kohler A."/>
            <person name="Kuo A."/>
            <person name="Nagy L.G."/>
            <person name="Floudas D."/>
            <person name="Copeland A."/>
            <person name="Barry K.W."/>
            <person name="Cichocki N."/>
            <person name="Veneault-Fourrey C."/>
            <person name="LaButti K."/>
            <person name="Lindquist E.A."/>
            <person name="Lipzen A."/>
            <person name="Lundell T."/>
            <person name="Morin E."/>
            <person name="Murat C."/>
            <person name="Riley R."/>
            <person name="Ohm R."/>
            <person name="Sun H."/>
            <person name="Tunlid A."/>
            <person name="Henrissat B."/>
            <person name="Grigoriev I.V."/>
            <person name="Hibbett D.S."/>
            <person name="Martin F."/>
        </authorList>
    </citation>
    <scope>NUCLEOTIDE SEQUENCE [LARGE SCALE GENOMIC DNA]</scope>
    <source>
        <strain evidence="15 16">SS14</strain>
    </source>
</reference>
<feature type="coiled-coil region" evidence="12">
    <location>
        <begin position="168"/>
        <end position="195"/>
    </location>
</feature>
<keyword evidence="16" id="KW-1185">Reference proteome</keyword>
<evidence type="ECO:0000256" key="3">
    <source>
        <dbReference type="ARBA" id="ARBA00006793"/>
    </source>
</evidence>
<dbReference type="GO" id="GO:0005524">
    <property type="term" value="F:ATP binding"/>
    <property type="evidence" value="ECO:0007669"/>
    <property type="project" value="UniProtKB-KW"/>
</dbReference>
<gene>
    <name evidence="15" type="ORF">M422DRAFT_55403</name>
</gene>
<feature type="coiled-coil region" evidence="12">
    <location>
        <begin position="282"/>
        <end position="351"/>
    </location>
</feature>
<keyword evidence="9" id="KW-0233">DNA recombination</keyword>
<evidence type="ECO:0000256" key="4">
    <source>
        <dbReference type="ARBA" id="ARBA00022454"/>
    </source>
</evidence>
<evidence type="ECO:0000256" key="5">
    <source>
        <dbReference type="ARBA" id="ARBA00022741"/>
    </source>
</evidence>
<keyword evidence="10" id="KW-0234">DNA repair</keyword>
<sequence>MANKRRAGSEDASDAESYEESTPSVKRARVEDASEEGLSQPKRRAKDAKKQRKRVPNDDEMELDDNLNDLDLTNITVEDDEAFEATHGEKLEKKVKASKRNAGIRPMGIIEAIEMNNFMCHGRLSFQFGPQINFIIGNNGSGKSAVLSALTVALGGKANLTGRGSGLKSFIKEDVEKAKQRKAKIEEKIAEVESSQVNFESVAATVDQITAEKDAIPRVDDIRTELSAVKASITKNKDDIRECRTDEKSINAQVAAAKTSISSLEAEIRKRAEEQGDVQAERDRNQQALQDANADLDGAEEELREIQHQPGHLARMVQDVETEGRKISDDIKRTRDDITGIEASLEQFKRKDGDDLRLFGNNIAQVIDTVQNQQWSGKMPVGPFGLYVANKDPQWVMVMRAQLGTNMSSWAVTNNNDRNKLKQILERFGNHQVSITISDVDLFDYSRGEPPEDILTVLRALEIKDEWVKRILINQRSIEKVVLAKTRKEGDQILQQLRGNGFAWTADGNIVRRYAEGGGSNTPMPTVKHQDPRNHMFSSSDRSADIRRCEDDKASAEQRLQEYMASQKALSSKYRGLQKEHVDAKNRDKQLRSRIQDLKMKIAKLHAAAVEESSVNVDYLVESKTSQEEELRNLQENFRKVCERKQGLEDANLPLVTKKEELEEKLNNHETEMQTIKNRLAAALGKRVEATKHKKHYQDKLAEEETKLAELEQMSSLVQTEFEAWSEQAEQIGERFEKPRKPENVQRQIDSVQKALKQHEREQGASPEEIAIERDNAWLALENHKRQCSEIQRLNNALKNSLGLRMSKWVAFRQHIALRCKYQFQHHLWTRGYYGKVIFDHNAGTLNLKVQTEDQAGTQAADKDPKALSGGEKSYSTICLLLALWESIQCPIRCLGMSLDVLHMEKLTHVYVDEFDVFMDAANRRISMKMMIETANTSDKQYILITPQDMSFLDFGESVRVHRMSNYLACLPYYTATNRFSALTDDPERNQGSLNFGN</sequence>
<feature type="coiled-coil region" evidence="12">
    <location>
        <begin position="617"/>
        <end position="721"/>
    </location>
</feature>
<evidence type="ECO:0000259" key="14">
    <source>
        <dbReference type="Pfam" id="PF02463"/>
    </source>
</evidence>
<dbReference type="GO" id="GO:0030915">
    <property type="term" value="C:Smc5-Smc6 complex"/>
    <property type="evidence" value="ECO:0007669"/>
    <property type="project" value="TreeGrafter"/>
</dbReference>
<dbReference type="HOGENOM" id="CLU_009063_0_0_1"/>
<dbReference type="AlphaFoldDB" id="A0A0C9TBX3"/>
<dbReference type="Proteomes" id="UP000054279">
    <property type="component" value="Unassembled WGS sequence"/>
</dbReference>
<evidence type="ECO:0000256" key="13">
    <source>
        <dbReference type="SAM" id="MobiDB-lite"/>
    </source>
</evidence>
<evidence type="ECO:0000256" key="6">
    <source>
        <dbReference type="ARBA" id="ARBA00022763"/>
    </source>
</evidence>
<keyword evidence="4" id="KW-0158">Chromosome</keyword>
<dbReference type="PANTHER" id="PTHR19306">
    <property type="entry name" value="STRUCTURAL MAINTENANCE OF CHROMOSOMES 5,6 SMC5, SMC6"/>
    <property type="match status" value="1"/>
</dbReference>
<evidence type="ECO:0000256" key="7">
    <source>
        <dbReference type="ARBA" id="ARBA00022840"/>
    </source>
</evidence>
<dbReference type="GO" id="GO:0003684">
    <property type="term" value="F:damaged DNA binding"/>
    <property type="evidence" value="ECO:0007669"/>
    <property type="project" value="TreeGrafter"/>
</dbReference>
<dbReference type="InterPro" id="IPR027417">
    <property type="entry name" value="P-loop_NTPase"/>
</dbReference>
<evidence type="ECO:0000256" key="10">
    <source>
        <dbReference type="ARBA" id="ARBA00023204"/>
    </source>
</evidence>
<evidence type="ECO:0000256" key="2">
    <source>
        <dbReference type="ARBA" id="ARBA00004286"/>
    </source>
</evidence>